<evidence type="ECO:0000256" key="1">
    <source>
        <dbReference type="ARBA" id="ARBA00001947"/>
    </source>
</evidence>
<dbReference type="Pfam" id="PF08240">
    <property type="entry name" value="ADH_N"/>
    <property type="match status" value="1"/>
</dbReference>
<protein>
    <submittedName>
        <fullName evidence="6">Alcohol dehydrogenase</fullName>
    </submittedName>
</protein>
<dbReference type="SUPFAM" id="SSF51735">
    <property type="entry name" value="NAD(P)-binding Rossmann-fold domains"/>
    <property type="match status" value="1"/>
</dbReference>
<dbReference type="STRING" id="45065.Lgee_0655"/>
<comment type="similarity">
    <text evidence="5">Belongs to the zinc-containing alcohol dehydrogenase family.</text>
</comment>
<dbReference type="PANTHER" id="PTHR42683">
    <property type="entry name" value="ALDEHYDE REDUCTASE"/>
    <property type="match status" value="1"/>
</dbReference>
<dbReference type="CDD" id="cd05283">
    <property type="entry name" value="CAD1"/>
    <property type="match status" value="1"/>
</dbReference>
<evidence type="ECO:0000256" key="2">
    <source>
        <dbReference type="ARBA" id="ARBA00022723"/>
    </source>
</evidence>
<dbReference type="InterPro" id="IPR011032">
    <property type="entry name" value="GroES-like_sf"/>
</dbReference>
<dbReference type="FunFam" id="3.40.50.720:FF:000022">
    <property type="entry name" value="Cinnamyl alcohol dehydrogenase"/>
    <property type="match status" value="1"/>
</dbReference>
<organism evidence="6 7">
    <name type="scientific">Legionella geestiana</name>
    <dbReference type="NCBI Taxonomy" id="45065"/>
    <lineage>
        <taxon>Bacteria</taxon>
        <taxon>Pseudomonadati</taxon>
        <taxon>Pseudomonadota</taxon>
        <taxon>Gammaproteobacteria</taxon>
        <taxon>Legionellales</taxon>
        <taxon>Legionellaceae</taxon>
        <taxon>Legionella</taxon>
    </lineage>
</organism>
<dbReference type="RefSeq" id="WP_028385910.1">
    <property type="nucleotide sequence ID" value="NZ_CAAAHN010000009.1"/>
</dbReference>
<dbReference type="Proteomes" id="UP000054785">
    <property type="component" value="Unassembled WGS sequence"/>
</dbReference>
<dbReference type="Gene3D" id="3.40.50.720">
    <property type="entry name" value="NAD(P)-binding Rossmann-like Domain"/>
    <property type="match status" value="1"/>
</dbReference>
<keyword evidence="2 5" id="KW-0479">Metal-binding</keyword>
<dbReference type="GO" id="GO:0008106">
    <property type="term" value="F:alcohol dehydrogenase (NADP+) activity"/>
    <property type="evidence" value="ECO:0007669"/>
    <property type="project" value="UniProtKB-ARBA"/>
</dbReference>
<gene>
    <name evidence="6" type="ORF">Lgee_0655</name>
</gene>
<dbReference type="InterPro" id="IPR013154">
    <property type="entry name" value="ADH-like_N"/>
</dbReference>
<dbReference type="InterPro" id="IPR029752">
    <property type="entry name" value="D-isomer_DH_CS1"/>
</dbReference>
<evidence type="ECO:0000256" key="4">
    <source>
        <dbReference type="ARBA" id="ARBA00023002"/>
    </source>
</evidence>
<dbReference type="SUPFAM" id="SSF50129">
    <property type="entry name" value="GroES-like"/>
    <property type="match status" value="1"/>
</dbReference>
<reference evidence="6 7" key="1">
    <citation type="submission" date="2015-11" db="EMBL/GenBank/DDBJ databases">
        <title>Genomic analysis of 38 Legionella species identifies large and diverse effector repertoires.</title>
        <authorList>
            <person name="Burstein D."/>
            <person name="Amaro F."/>
            <person name="Zusman T."/>
            <person name="Lifshitz Z."/>
            <person name="Cohen O."/>
            <person name="Gilbert J.A."/>
            <person name="Pupko T."/>
            <person name="Shuman H.A."/>
            <person name="Segal G."/>
        </authorList>
    </citation>
    <scope>NUCLEOTIDE SEQUENCE [LARGE SCALE GENOMIC DNA]</scope>
    <source>
        <strain evidence="6 7">ATCC 49504</strain>
    </source>
</reference>
<dbReference type="AlphaFoldDB" id="A0A0W0U3N8"/>
<dbReference type="InterPro" id="IPR047109">
    <property type="entry name" value="CAD-like"/>
</dbReference>
<dbReference type="Pfam" id="PF00107">
    <property type="entry name" value="ADH_zinc_N"/>
    <property type="match status" value="1"/>
</dbReference>
<evidence type="ECO:0000256" key="5">
    <source>
        <dbReference type="RuleBase" id="RU361277"/>
    </source>
</evidence>
<dbReference type="PATRIC" id="fig|45065.4.peg.697"/>
<keyword evidence="7" id="KW-1185">Reference proteome</keyword>
<dbReference type="GO" id="GO:0008270">
    <property type="term" value="F:zinc ion binding"/>
    <property type="evidence" value="ECO:0007669"/>
    <property type="project" value="InterPro"/>
</dbReference>
<evidence type="ECO:0000313" key="7">
    <source>
        <dbReference type="Proteomes" id="UP000054785"/>
    </source>
</evidence>
<comment type="cofactor">
    <cofactor evidence="1 5">
        <name>Zn(2+)</name>
        <dbReference type="ChEBI" id="CHEBI:29105"/>
    </cofactor>
</comment>
<dbReference type="OrthoDB" id="9771084at2"/>
<sequence>MSVKAYAAQSATTPLAPWTIERRTPGARDVVIDILYCGVCHSDLHTARGEWPGVQFPSVPGHEIVGRVTAVGKDVKKFRVGEIAGVGCMVDSCRTCNSCKEHLENYCEGPVGATGTYNGPMGGMGPNTFGGYSESIVVDEDFVLRITHPEKDIAAVAPLLCAGITTYSPLRHWKVGPGKKAGVVGIGGLGHMGIKLARALGAHVVAFTTSPSKIEDALALGAHEVVVSTDNAQMAAHHRSFDFILNTVAAPHNLDTFVALLKRDATMTLVGAPATPHPTPNISNLVFGRRSIAGSLIGGIAETQEMLDFCAKHGITAHIEEIAMQDINKAYDRMLKSDVKYRFVIDMKTLRDSK</sequence>
<dbReference type="InterPro" id="IPR020843">
    <property type="entry name" value="ER"/>
</dbReference>
<dbReference type="InterPro" id="IPR002328">
    <property type="entry name" value="ADH_Zn_CS"/>
</dbReference>
<dbReference type="InterPro" id="IPR036291">
    <property type="entry name" value="NAD(P)-bd_dom_sf"/>
</dbReference>
<comment type="caution">
    <text evidence="6">The sequence shown here is derived from an EMBL/GenBank/DDBJ whole genome shotgun (WGS) entry which is preliminary data.</text>
</comment>
<dbReference type="InterPro" id="IPR013149">
    <property type="entry name" value="ADH-like_C"/>
</dbReference>
<keyword evidence="4" id="KW-0560">Oxidoreductase</keyword>
<name>A0A0W0U3N8_9GAMM</name>
<dbReference type="EMBL" id="LNYC01000020">
    <property type="protein sequence ID" value="KTD02326.1"/>
    <property type="molecule type" value="Genomic_DNA"/>
</dbReference>
<evidence type="ECO:0000313" key="6">
    <source>
        <dbReference type="EMBL" id="KTD02326.1"/>
    </source>
</evidence>
<dbReference type="PROSITE" id="PS00059">
    <property type="entry name" value="ADH_ZINC"/>
    <property type="match status" value="1"/>
</dbReference>
<dbReference type="Gene3D" id="3.90.180.10">
    <property type="entry name" value="Medium-chain alcohol dehydrogenases, catalytic domain"/>
    <property type="match status" value="1"/>
</dbReference>
<dbReference type="SMART" id="SM00829">
    <property type="entry name" value="PKS_ER"/>
    <property type="match status" value="1"/>
</dbReference>
<keyword evidence="3 5" id="KW-0862">Zinc</keyword>
<proteinExistence type="inferred from homology"/>
<accession>A0A0W0U3N8</accession>
<evidence type="ECO:0000256" key="3">
    <source>
        <dbReference type="ARBA" id="ARBA00022833"/>
    </source>
</evidence>
<dbReference type="PROSITE" id="PS00065">
    <property type="entry name" value="D_2_HYDROXYACID_DH_1"/>
    <property type="match status" value="1"/>
</dbReference>